<reference evidence="2 3" key="1">
    <citation type="journal article" date="2013" name="Nature">
        <title>Insights into bilaterian evolution from three spiralian genomes.</title>
        <authorList>
            <person name="Simakov O."/>
            <person name="Marletaz F."/>
            <person name="Cho S.J."/>
            <person name="Edsinger-Gonzales E."/>
            <person name="Havlak P."/>
            <person name="Hellsten U."/>
            <person name="Kuo D.H."/>
            <person name="Larsson T."/>
            <person name="Lv J."/>
            <person name="Arendt D."/>
            <person name="Savage R."/>
            <person name="Osoegawa K."/>
            <person name="de Jong P."/>
            <person name="Grimwood J."/>
            <person name="Chapman J.A."/>
            <person name="Shapiro H."/>
            <person name="Aerts A."/>
            <person name="Otillar R.P."/>
            <person name="Terry A.Y."/>
            <person name="Boore J.L."/>
            <person name="Grigoriev I.V."/>
            <person name="Lindberg D.R."/>
            <person name="Seaver E.C."/>
            <person name="Weisblat D.A."/>
            <person name="Putnam N.H."/>
            <person name="Rokhsar D.S."/>
        </authorList>
    </citation>
    <scope>NUCLEOTIDE SEQUENCE [LARGE SCALE GENOMIC DNA]</scope>
</reference>
<dbReference type="RefSeq" id="XP_009050972.1">
    <property type="nucleotide sequence ID" value="XM_009052724.1"/>
</dbReference>
<feature type="transmembrane region" description="Helical" evidence="1">
    <location>
        <begin position="12"/>
        <end position="31"/>
    </location>
</feature>
<feature type="transmembrane region" description="Helical" evidence="1">
    <location>
        <begin position="37"/>
        <end position="56"/>
    </location>
</feature>
<dbReference type="CTD" id="20237944"/>
<dbReference type="GeneID" id="20237944"/>
<organism evidence="2 3">
    <name type="scientific">Lottia gigantea</name>
    <name type="common">Giant owl limpet</name>
    <dbReference type="NCBI Taxonomy" id="225164"/>
    <lineage>
        <taxon>Eukaryota</taxon>
        <taxon>Metazoa</taxon>
        <taxon>Spiralia</taxon>
        <taxon>Lophotrochozoa</taxon>
        <taxon>Mollusca</taxon>
        <taxon>Gastropoda</taxon>
        <taxon>Patellogastropoda</taxon>
        <taxon>Lottioidea</taxon>
        <taxon>Lottiidae</taxon>
        <taxon>Lottia</taxon>
    </lineage>
</organism>
<dbReference type="KEGG" id="lgi:LOTGIDRAFT_159063"/>
<proteinExistence type="predicted"/>
<evidence type="ECO:0000313" key="2">
    <source>
        <dbReference type="EMBL" id="ESO98267.1"/>
    </source>
</evidence>
<dbReference type="AlphaFoldDB" id="V4AM92"/>
<keyword evidence="1" id="KW-0812">Transmembrane</keyword>
<keyword evidence="1" id="KW-1133">Transmembrane helix</keyword>
<dbReference type="EMBL" id="KB201262">
    <property type="protein sequence ID" value="ESO98267.1"/>
    <property type="molecule type" value="Genomic_DNA"/>
</dbReference>
<sequence length="101" mass="11378">MVRLRQDDKIRYILNVVVVIIGTASDHQSVLKFLRPIIKEFIVIGYVSFLGSNLILSKVTNVFGIRTAEFVLSLSTIVGRRNLKIDIVEIMLLMTCIVTQG</sequence>
<accession>V4AM92</accession>
<protein>
    <submittedName>
        <fullName evidence="2">Uncharacterized protein</fullName>
    </submittedName>
</protein>
<name>V4AM92_LOTGI</name>
<evidence type="ECO:0000313" key="3">
    <source>
        <dbReference type="Proteomes" id="UP000030746"/>
    </source>
</evidence>
<gene>
    <name evidence="2" type="ORF">LOTGIDRAFT_159063</name>
</gene>
<dbReference type="HOGENOM" id="CLU_2294814_0_0_1"/>
<keyword evidence="1" id="KW-0472">Membrane</keyword>
<evidence type="ECO:0000256" key="1">
    <source>
        <dbReference type="SAM" id="Phobius"/>
    </source>
</evidence>
<keyword evidence="3" id="KW-1185">Reference proteome</keyword>
<dbReference type="Proteomes" id="UP000030746">
    <property type="component" value="Unassembled WGS sequence"/>
</dbReference>